<gene>
    <name evidence="3" type="ORF">D623_10007368</name>
</gene>
<feature type="domain" description="Oxidoreductase-like" evidence="2">
    <location>
        <begin position="95"/>
        <end position="128"/>
    </location>
</feature>
<dbReference type="EMBL" id="KE164547">
    <property type="protein sequence ID" value="EPQ18568.1"/>
    <property type="molecule type" value="Genomic_DNA"/>
</dbReference>
<dbReference type="Proteomes" id="UP000052978">
    <property type="component" value="Unassembled WGS sequence"/>
</dbReference>
<organism evidence="3 4">
    <name type="scientific">Myotis brandtii</name>
    <name type="common">Brandt's bat</name>
    <dbReference type="NCBI Taxonomy" id="109478"/>
    <lineage>
        <taxon>Eukaryota</taxon>
        <taxon>Metazoa</taxon>
        <taxon>Chordata</taxon>
        <taxon>Craniata</taxon>
        <taxon>Vertebrata</taxon>
        <taxon>Euteleostomi</taxon>
        <taxon>Mammalia</taxon>
        <taxon>Eutheria</taxon>
        <taxon>Laurasiatheria</taxon>
        <taxon>Chiroptera</taxon>
        <taxon>Yangochiroptera</taxon>
        <taxon>Vespertilionidae</taxon>
        <taxon>Myotis</taxon>
    </lineage>
</organism>
<keyword evidence="4" id="KW-1185">Reference proteome</keyword>
<dbReference type="InterPro" id="IPR019180">
    <property type="entry name" value="Oxidoreductase-like_N"/>
</dbReference>
<evidence type="ECO:0000313" key="4">
    <source>
        <dbReference type="Proteomes" id="UP000052978"/>
    </source>
</evidence>
<dbReference type="Pfam" id="PF09791">
    <property type="entry name" value="Oxidored-like"/>
    <property type="match status" value="1"/>
</dbReference>
<evidence type="ECO:0000256" key="1">
    <source>
        <dbReference type="SAM" id="MobiDB-lite"/>
    </source>
</evidence>
<dbReference type="PANTHER" id="PTHR21193">
    <property type="entry name" value="OXIDOREDUCTASE-LIKE DOMAIN-CONTAINING PROTEIN 1"/>
    <property type="match status" value="1"/>
</dbReference>
<sequence length="163" mass="17882">MRSVRRSEGTGPLCWVEGEVAWLEGPGRLASWERCRGLPGGGSTLHRYRAWILVCEGRREFGKDHGEEDSQAGAGGTRHPKSSLPGGSTSEAPYPPPPELQPPTNCCMSGCPNCVWVDYAEALLQHYQDGGERALAALQEHVADENLKAFLRTEIQLRLRSRG</sequence>
<dbReference type="eggNOG" id="ENOG502S8QT">
    <property type="taxonomic scope" value="Eukaryota"/>
</dbReference>
<feature type="region of interest" description="Disordered" evidence="1">
    <location>
        <begin position="63"/>
        <end position="100"/>
    </location>
</feature>
<reference evidence="3 4" key="1">
    <citation type="journal article" date="2013" name="Nat. Commun.">
        <title>Genome analysis reveals insights into physiology and longevity of the Brandt's bat Myotis brandtii.</title>
        <authorList>
            <person name="Seim I."/>
            <person name="Fang X."/>
            <person name="Xiong Z."/>
            <person name="Lobanov A.V."/>
            <person name="Huang Z."/>
            <person name="Ma S."/>
            <person name="Feng Y."/>
            <person name="Turanov A.A."/>
            <person name="Zhu Y."/>
            <person name="Lenz T.L."/>
            <person name="Gerashchenko M.V."/>
            <person name="Fan D."/>
            <person name="Hee Yim S."/>
            <person name="Yao X."/>
            <person name="Jordan D."/>
            <person name="Xiong Y."/>
            <person name="Ma Y."/>
            <person name="Lyapunov A.N."/>
            <person name="Chen G."/>
            <person name="Kulakova O.I."/>
            <person name="Sun Y."/>
            <person name="Lee S.G."/>
            <person name="Bronson R.T."/>
            <person name="Moskalev A.A."/>
            <person name="Sunyaev S.R."/>
            <person name="Zhang G."/>
            <person name="Krogh A."/>
            <person name="Wang J."/>
            <person name="Gladyshev V.N."/>
        </authorList>
    </citation>
    <scope>NUCLEOTIDE SEQUENCE [LARGE SCALE GENOMIC DNA]</scope>
</reference>
<name>S7Q594_MYOBR</name>
<accession>S7Q594</accession>
<dbReference type="AlphaFoldDB" id="S7Q594"/>
<evidence type="ECO:0000313" key="3">
    <source>
        <dbReference type="EMBL" id="EPQ18568.1"/>
    </source>
</evidence>
<evidence type="ECO:0000259" key="2">
    <source>
        <dbReference type="Pfam" id="PF09791"/>
    </source>
</evidence>
<dbReference type="PANTHER" id="PTHR21193:SF3">
    <property type="entry name" value="OXIDOREDUCTASE-LIKE DOMAIN-CONTAINING PROTEIN 1"/>
    <property type="match status" value="1"/>
</dbReference>
<protein>
    <recommendedName>
        <fullName evidence="2">Oxidoreductase-like domain-containing protein</fullName>
    </recommendedName>
</protein>
<dbReference type="InterPro" id="IPR039251">
    <property type="entry name" value="OXLD1"/>
</dbReference>
<proteinExistence type="predicted"/>
<dbReference type="GO" id="GO:0005739">
    <property type="term" value="C:mitochondrion"/>
    <property type="evidence" value="ECO:0007669"/>
    <property type="project" value="TreeGrafter"/>
</dbReference>